<dbReference type="Gene3D" id="1.50.10.10">
    <property type="match status" value="1"/>
</dbReference>
<dbReference type="STRING" id="1448308.A0A2T2N6R8"/>
<dbReference type="Proteomes" id="UP000240883">
    <property type="component" value="Unassembled WGS sequence"/>
</dbReference>
<gene>
    <name evidence="1" type="ORF">BS50DRAFT_651939</name>
</gene>
<dbReference type="OrthoDB" id="10036721at2759"/>
<dbReference type="GO" id="GO:0005975">
    <property type="term" value="P:carbohydrate metabolic process"/>
    <property type="evidence" value="ECO:0007669"/>
    <property type="project" value="InterPro"/>
</dbReference>
<name>A0A2T2N6R8_CORCC</name>
<protein>
    <submittedName>
        <fullName evidence="1">Uncharacterized protein</fullName>
    </submittedName>
</protein>
<proteinExistence type="predicted"/>
<evidence type="ECO:0000313" key="2">
    <source>
        <dbReference type="Proteomes" id="UP000240883"/>
    </source>
</evidence>
<accession>A0A2T2N6R8</accession>
<evidence type="ECO:0000313" key="1">
    <source>
        <dbReference type="EMBL" id="PSN61114.1"/>
    </source>
</evidence>
<dbReference type="PANTHER" id="PTHR34987:SF4">
    <property type="entry name" value="ALPHA-L-RHAMNOSIDASE C-TERMINAL DOMAIN-CONTAINING PROTEIN"/>
    <property type="match status" value="1"/>
</dbReference>
<dbReference type="AlphaFoldDB" id="A0A2T2N6R8"/>
<dbReference type="InterPro" id="IPR012341">
    <property type="entry name" value="6hp_glycosidase-like_sf"/>
</dbReference>
<keyword evidence="2" id="KW-1185">Reference proteome</keyword>
<dbReference type="PANTHER" id="PTHR34987">
    <property type="entry name" value="C, PUTATIVE (AFU_ORTHOLOGUE AFUA_3G02880)-RELATED"/>
    <property type="match status" value="1"/>
</dbReference>
<organism evidence="1 2">
    <name type="scientific">Corynespora cassiicola Philippines</name>
    <dbReference type="NCBI Taxonomy" id="1448308"/>
    <lineage>
        <taxon>Eukaryota</taxon>
        <taxon>Fungi</taxon>
        <taxon>Dikarya</taxon>
        <taxon>Ascomycota</taxon>
        <taxon>Pezizomycotina</taxon>
        <taxon>Dothideomycetes</taxon>
        <taxon>Pleosporomycetidae</taxon>
        <taxon>Pleosporales</taxon>
        <taxon>Corynesporascaceae</taxon>
        <taxon>Corynespora</taxon>
    </lineage>
</organism>
<sequence length="439" mass="49332">MCESMQIVRYLLGTAIYCTLPAYVSVDYGTINPSRYYLGTNVSNSDFGSWRNETITLTPSAPLLVLDFATEVAGFLFFHVSSVLGTAQIEIKYGEEFQSLSNPNSDGPWTFSNGLSNTFRVETLNLTDPGRFESFFIQGGQRWESCRGQSSWPLKDKKRRFKQSFYLGGRVVQASCVDAGNAPSTWQITEHGALVRGQASAQSALGAGKANYTLHFDIKIVRGGTGWRVASAVQPIGPYFVLTSEYPESSTFVNTNRTLLPPNTLVFNNGWSLVYQSTLETPTNLYFPLDVMIQEDKWYRISTAIHETGYRIQIDRTPIVDVPLPSPIIRGNFGTSSPYEGTWGFGAYQDHVTYFRNYRVAPLDYSVCLDGAKRDRLVWIGDFYHTVRVNALSTSRSDYITGTIDYVFSYQEEEGLYEGFVPIPANFGARPRYKYAYPD</sequence>
<dbReference type="EMBL" id="KZ678145">
    <property type="protein sequence ID" value="PSN61114.1"/>
    <property type="molecule type" value="Genomic_DNA"/>
</dbReference>
<reference evidence="1 2" key="1">
    <citation type="journal article" date="2018" name="Front. Microbiol.">
        <title>Genome-Wide Analysis of Corynespora cassiicola Leaf Fall Disease Putative Effectors.</title>
        <authorList>
            <person name="Lopez D."/>
            <person name="Ribeiro S."/>
            <person name="Label P."/>
            <person name="Fumanal B."/>
            <person name="Venisse J.S."/>
            <person name="Kohler A."/>
            <person name="de Oliveira R.R."/>
            <person name="Labutti K."/>
            <person name="Lipzen A."/>
            <person name="Lail K."/>
            <person name="Bauer D."/>
            <person name="Ohm R.A."/>
            <person name="Barry K.W."/>
            <person name="Spatafora J."/>
            <person name="Grigoriev I.V."/>
            <person name="Martin F.M."/>
            <person name="Pujade-Renaud V."/>
        </authorList>
    </citation>
    <scope>NUCLEOTIDE SEQUENCE [LARGE SCALE GENOMIC DNA]</scope>
    <source>
        <strain evidence="1 2">Philippines</strain>
    </source>
</reference>